<dbReference type="RefSeq" id="WP_285968774.1">
    <property type="nucleotide sequence ID" value="NZ_CP127294.1"/>
</dbReference>
<keyword evidence="2" id="KW-0288">FMN</keyword>
<dbReference type="Proteomes" id="UP001236014">
    <property type="component" value="Chromosome"/>
</dbReference>
<dbReference type="InterPro" id="IPR050172">
    <property type="entry name" value="SsuD_RutA_monooxygenase"/>
</dbReference>
<dbReference type="EMBL" id="CP127294">
    <property type="protein sequence ID" value="WIX78040.1"/>
    <property type="molecule type" value="Genomic_DNA"/>
</dbReference>
<keyword evidence="4" id="KW-0503">Monooxygenase</keyword>
<dbReference type="GO" id="GO:0008726">
    <property type="term" value="F:alkanesulfonate monooxygenase activity"/>
    <property type="evidence" value="ECO:0007669"/>
    <property type="project" value="TreeGrafter"/>
</dbReference>
<accession>A0A9Y2MR44</accession>
<dbReference type="InterPro" id="IPR011251">
    <property type="entry name" value="Luciferase-like_dom"/>
</dbReference>
<evidence type="ECO:0000313" key="7">
    <source>
        <dbReference type="Proteomes" id="UP001236014"/>
    </source>
</evidence>
<evidence type="ECO:0000256" key="1">
    <source>
        <dbReference type="ARBA" id="ARBA00022630"/>
    </source>
</evidence>
<keyword evidence="7" id="KW-1185">Reference proteome</keyword>
<gene>
    <name evidence="6" type="ORF">QRX50_42715</name>
</gene>
<dbReference type="Pfam" id="PF00296">
    <property type="entry name" value="Bac_luciferase"/>
    <property type="match status" value="1"/>
</dbReference>
<evidence type="ECO:0000313" key="6">
    <source>
        <dbReference type="EMBL" id="WIX78040.1"/>
    </source>
</evidence>
<evidence type="ECO:0000259" key="5">
    <source>
        <dbReference type="Pfam" id="PF00296"/>
    </source>
</evidence>
<dbReference type="AlphaFoldDB" id="A0A9Y2MR44"/>
<dbReference type="PANTHER" id="PTHR42847">
    <property type="entry name" value="ALKANESULFONATE MONOOXYGENASE"/>
    <property type="match status" value="1"/>
</dbReference>
<dbReference type="GO" id="GO:0046306">
    <property type="term" value="P:alkanesulfonate catabolic process"/>
    <property type="evidence" value="ECO:0007669"/>
    <property type="project" value="TreeGrafter"/>
</dbReference>
<name>A0A9Y2MR44_9PSEU</name>
<dbReference type="SUPFAM" id="SSF51679">
    <property type="entry name" value="Bacterial luciferase-like"/>
    <property type="match status" value="1"/>
</dbReference>
<reference evidence="6 7" key="1">
    <citation type="submission" date="2023-06" db="EMBL/GenBank/DDBJ databases">
        <authorList>
            <person name="Oyuntsetseg B."/>
            <person name="Kim S.B."/>
        </authorList>
    </citation>
    <scope>NUCLEOTIDE SEQUENCE [LARGE SCALE GENOMIC DNA]</scope>
    <source>
        <strain evidence="6 7">2-15</strain>
    </source>
</reference>
<feature type="domain" description="Luciferase-like" evidence="5">
    <location>
        <begin position="13"/>
        <end position="253"/>
    </location>
</feature>
<evidence type="ECO:0000256" key="3">
    <source>
        <dbReference type="ARBA" id="ARBA00023002"/>
    </source>
</evidence>
<sequence length="290" mass="31220">MVTFGLKPAQQFTDIAALREIWAIADDARFDGLWTFDHFAPMGPVRTGAVFEAWTLLAAMAEATRHVRIGCLVSGNTNRHPAVLAKMAATVDHLCGGRLDMGLGAGGDELADTMLGVATPPARERVERLAEACTVLDLLWARPVADFTGTHYSLTAATSDPKPVQTPKPPLWLGSNGERRGLRIVAEHADVWLNASLPGTPVEELTRLSGVLDRHCAAVGRDPATVRRAVQFRLSAEDSDTLREARTYLDAGFTDLVLMLPSAGDTVGRAKQAAALLPRLRELSRTGEHG</sequence>
<keyword evidence="1" id="KW-0285">Flavoprotein</keyword>
<organism evidence="6 7">
    <name type="scientific">Amycolatopsis carbonis</name>
    <dbReference type="NCBI Taxonomy" id="715471"/>
    <lineage>
        <taxon>Bacteria</taxon>
        <taxon>Bacillati</taxon>
        <taxon>Actinomycetota</taxon>
        <taxon>Actinomycetes</taxon>
        <taxon>Pseudonocardiales</taxon>
        <taxon>Pseudonocardiaceae</taxon>
        <taxon>Amycolatopsis</taxon>
    </lineage>
</organism>
<protein>
    <submittedName>
        <fullName evidence="6">LLM class flavin-dependent oxidoreductase</fullName>
    </submittedName>
</protein>
<evidence type="ECO:0000256" key="4">
    <source>
        <dbReference type="ARBA" id="ARBA00023033"/>
    </source>
</evidence>
<proteinExistence type="predicted"/>
<dbReference type="KEGG" id="acab:QRX50_42715"/>
<dbReference type="Gene3D" id="3.20.20.30">
    <property type="entry name" value="Luciferase-like domain"/>
    <property type="match status" value="1"/>
</dbReference>
<dbReference type="InterPro" id="IPR036661">
    <property type="entry name" value="Luciferase-like_sf"/>
</dbReference>
<dbReference type="PANTHER" id="PTHR42847:SF8">
    <property type="entry name" value="CONSERVED PROTEIN"/>
    <property type="match status" value="1"/>
</dbReference>
<keyword evidence="3" id="KW-0560">Oxidoreductase</keyword>
<evidence type="ECO:0000256" key="2">
    <source>
        <dbReference type="ARBA" id="ARBA00022643"/>
    </source>
</evidence>